<evidence type="ECO:0000313" key="9">
    <source>
        <dbReference type="Proteomes" id="UP000004947"/>
    </source>
</evidence>
<dbReference type="EMBL" id="ABCK01000030">
    <property type="protein sequence ID" value="EDM25403.1"/>
    <property type="molecule type" value="Genomic_DNA"/>
</dbReference>
<dbReference type="InterPro" id="IPR029062">
    <property type="entry name" value="Class_I_gatase-like"/>
</dbReference>
<dbReference type="InterPro" id="IPR016024">
    <property type="entry name" value="ARM-type_fold"/>
</dbReference>
<dbReference type="InterPro" id="IPR008979">
    <property type="entry name" value="Galactose-bd-like_sf"/>
</dbReference>
<comment type="caution">
    <text evidence="8">The sequence shown here is derived from an EMBL/GenBank/DDBJ whole genome shotgun (WGS) entry which is preliminary data.</text>
</comment>
<dbReference type="InterPro" id="IPR055557">
    <property type="entry name" value="DUF7133"/>
</dbReference>
<keyword evidence="2 4" id="KW-0479">Metal-binding</keyword>
<dbReference type="eggNOG" id="COG3828">
    <property type="taxonomic scope" value="Bacteria"/>
</dbReference>
<dbReference type="PROSITE" id="PS50022">
    <property type="entry name" value="FA58C_3"/>
    <property type="match status" value="1"/>
</dbReference>
<dbReference type="Proteomes" id="UP000004947">
    <property type="component" value="Unassembled WGS sequence"/>
</dbReference>
<dbReference type="InterPro" id="IPR000421">
    <property type="entry name" value="FA58C"/>
</dbReference>
<dbReference type="InterPro" id="IPR029010">
    <property type="entry name" value="ThuA-like"/>
</dbReference>
<dbReference type="GO" id="GO:0046872">
    <property type="term" value="F:metal ion binding"/>
    <property type="evidence" value="ECO:0007669"/>
    <property type="project" value="UniProtKB-KW"/>
</dbReference>
<dbReference type="Gene3D" id="2.120.10.30">
    <property type="entry name" value="TolB, C-terminal domain"/>
    <property type="match status" value="1"/>
</dbReference>
<dbReference type="Gene3D" id="1.25.10.10">
    <property type="entry name" value="Leucine-rich Repeat Variant"/>
    <property type="match status" value="1"/>
</dbReference>
<keyword evidence="9" id="KW-1185">Reference proteome</keyword>
<feature type="domain" description="F5/8 type C" evidence="6">
    <location>
        <begin position="975"/>
        <end position="1106"/>
    </location>
</feature>
<evidence type="ECO:0008006" key="10">
    <source>
        <dbReference type="Google" id="ProtNLM"/>
    </source>
</evidence>
<evidence type="ECO:0000259" key="6">
    <source>
        <dbReference type="PROSITE" id="PS50022"/>
    </source>
</evidence>
<dbReference type="eggNOG" id="COG1413">
    <property type="taxonomic scope" value="Bacteria"/>
</dbReference>
<dbReference type="PROSITE" id="PS51007">
    <property type="entry name" value="CYTC"/>
    <property type="match status" value="1"/>
</dbReference>
<evidence type="ECO:0000256" key="1">
    <source>
        <dbReference type="ARBA" id="ARBA00022617"/>
    </source>
</evidence>
<gene>
    <name evidence="8" type="ORF">LNTAR_09726</name>
</gene>
<dbReference type="PANTHER" id="PTHR33546:SF1">
    <property type="entry name" value="LARGE, MULTIFUNCTIONAL SECRETED PROTEIN"/>
    <property type="match status" value="1"/>
</dbReference>
<dbReference type="GO" id="GO:0020037">
    <property type="term" value="F:heme binding"/>
    <property type="evidence" value="ECO:0007669"/>
    <property type="project" value="InterPro"/>
</dbReference>
<dbReference type="InterPro" id="IPR009056">
    <property type="entry name" value="Cyt_c-like_dom"/>
</dbReference>
<sequence length="1107" mass="124642">MQNRNYKYHFQKPLNKFLLFTSLSLSLSTFALDQDTKNKVIEASQSSEAVKAKSERKLLALSTSGKTTLSHYALQQLGEQSSAFKVEVNSDIAKLDLNTLKQYDGVFLSQKMADSIFQNKSLKTAFLKYINEGGKLIATDQAIESQSAEYNTLIGAISQKYPWDENGTWSIVNEAPNSVSTKHLEPLFKIKDRIYALKNFDRSKMRILLALDFGDRLTTGTYSKLADVPVSWVKEVGKGHVFYTSLGFNDETWYNKDFLQHLLSGIQMTLGDLEGDFSPIAQKPRSPHRNKALPLTEEESMKTFEIQDGYKIQLSAGDNFLNEPVHVTWDGNGNLYVAQMETYMQDMAATGEKDPVCSVIKLVDTNWDGVYDKKTVFAKDLILPRKLLCLDGKVIIGETDTTTLYSYEDTDGDGIADKKELFYKGGPQGGNMEHQPQGFMWNIDNTINATYALSYSYKDGKIAELDYKAGVGSQFGISQTESGQIISAIAGNEKATMHFQQPHVYGGMELEGEKPKEFYELWPIDDVPDSQGGLKRVREDNTLNHFSATSGAEYYRGGVHSDLKHDFFLAEPVGRLIRRAKIEKKGGMRIMHNAHPKKEFIRSSDPNFRPVNLATGPDGNLYIVDMYRGIIQQAAYARPGMFIYRINEVYELDKNIGRGRLYRVTKDGQKSFGKPNMLNESGKQLLAHLSHENAWWRLKAQKLIIVRKDLSVLKDLQDMAVNSNSELARLHALWTIDGLGKTDFEILKKAVKDSSPLVREAAIRLSEPFLRKDQSTLQSLLPIKTETNSQVLVQIKNSLRKLGQSDLLKTLYDTHRDKHYGLARMEQFHIQQAKEEAEKKLARNALSAANAKMIEKGAVHYKALCQNCHGKDGMGMKAGDILLGAPLVGSPRVTGDVSRLTAITLNGLKGPIDGKDYGVMMPLSNNSDEYIAEVLSFIRHSWNNKASIVSTKEIQTVRKDLKKYKEMFTIDTLYERYPALLNNKKKWLITASVNNDKNALKRINDNKTKGRWTSMKVIEKGFYVQIELPSAQGIKGLKMNANDYPAEFEVQLSTDGQQWSSVGKFKGKRGLSIAKFEKSEVKFVKIISTVKGDTIWAIREIDLMSSM</sequence>
<dbReference type="eggNOG" id="COG2010">
    <property type="taxonomic scope" value="Bacteria"/>
</dbReference>
<feature type="chain" id="PRO_5002694720" description="Cytochrome c domain-containing protein" evidence="5">
    <location>
        <begin position="32"/>
        <end position="1107"/>
    </location>
</feature>
<proteinExistence type="predicted"/>
<protein>
    <recommendedName>
        <fullName evidence="10">Cytochrome c domain-containing protein</fullName>
    </recommendedName>
</protein>
<dbReference type="InterPro" id="IPR011042">
    <property type="entry name" value="6-blade_b-propeller_TolB-like"/>
</dbReference>
<keyword evidence="3 4" id="KW-0408">Iron</keyword>
<reference evidence="8 9" key="1">
    <citation type="journal article" date="2010" name="J. Bacteriol.">
        <title>Genome sequence of Lentisphaera araneosa HTCC2155T, the type species of the order Lentisphaerales in the phylum Lentisphaerae.</title>
        <authorList>
            <person name="Thrash J.C."/>
            <person name="Cho J.C."/>
            <person name="Vergin K.L."/>
            <person name="Morris R.M."/>
            <person name="Giovannoni S.J."/>
        </authorList>
    </citation>
    <scope>NUCLEOTIDE SEQUENCE [LARGE SCALE GENOMIC DNA]</scope>
    <source>
        <strain evidence="8 9">HTCC2155</strain>
    </source>
</reference>
<dbReference type="Pfam" id="PF06283">
    <property type="entry name" value="ThuA"/>
    <property type="match status" value="1"/>
</dbReference>
<feature type="signal peptide" evidence="5">
    <location>
        <begin position="1"/>
        <end position="31"/>
    </location>
</feature>
<dbReference type="Gene3D" id="3.40.50.880">
    <property type="match status" value="1"/>
</dbReference>
<dbReference type="InterPro" id="IPR011989">
    <property type="entry name" value="ARM-like"/>
</dbReference>
<dbReference type="Pfam" id="PF00754">
    <property type="entry name" value="F5_F8_type_C"/>
    <property type="match status" value="1"/>
</dbReference>
<evidence type="ECO:0000259" key="7">
    <source>
        <dbReference type="PROSITE" id="PS51007"/>
    </source>
</evidence>
<evidence type="ECO:0000256" key="3">
    <source>
        <dbReference type="ARBA" id="ARBA00023004"/>
    </source>
</evidence>
<dbReference type="STRING" id="313628.LNTAR_09726"/>
<dbReference type="SUPFAM" id="SSF48371">
    <property type="entry name" value="ARM repeat"/>
    <property type="match status" value="1"/>
</dbReference>
<accession>A6DSF8</accession>
<evidence type="ECO:0000256" key="4">
    <source>
        <dbReference type="PROSITE-ProRule" id="PRU00433"/>
    </source>
</evidence>
<dbReference type="Pfam" id="PF23500">
    <property type="entry name" value="DUF7133"/>
    <property type="match status" value="1"/>
</dbReference>
<dbReference type="RefSeq" id="WP_007280767.1">
    <property type="nucleotide sequence ID" value="NZ_ABCK01000030.1"/>
</dbReference>
<evidence type="ECO:0000313" key="8">
    <source>
        <dbReference type="EMBL" id="EDM25403.1"/>
    </source>
</evidence>
<dbReference type="AlphaFoldDB" id="A6DSF8"/>
<dbReference type="SUPFAM" id="SSF52317">
    <property type="entry name" value="Class I glutamine amidotransferase-like"/>
    <property type="match status" value="1"/>
</dbReference>
<name>A6DSF8_9BACT</name>
<dbReference type="OrthoDB" id="9809720at2"/>
<dbReference type="GO" id="GO:0009055">
    <property type="term" value="F:electron transfer activity"/>
    <property type="evidence" value="ECO:0007669"/>
    <property type="project" value="InterPro"/>
</dbReference>
<dbReference type="SUPFAM" id="SSF46626">
    <property type="entry name" value="Cytochrome c"/>
    <property type="match status" value="1"/>
</dbReference>
<dbReference type="SUPFAM" id="SSF101898">
    <property type="entry name" value="NHL repeat"/>
    <property type="match status" value="1"/>
</dbReference>
<dbReference type="Gene3D" id="2.60.120.260">
    <property type="entry name" value="Galactose-binding domain-like"/>
    <property type="match status" value="1"/>
</dbReference>
<dbReference type="PANTHER" id="PTHR33546">
    <property type="entry name" value="LARGE, MULTIFUNCTIONAL SECRETED PROTEIN-RELATED"/>
    <property type="match status" value="1"/>
</dbReference>
<organism evidence="8 9">
    <name type="scientific">Lentisphaera araneosa HTCC2155</name>
    <dbReference type="NCBI Taxonomy" id="313628"/>
    <lineage>
        <taxon>Bacteria</taxon>
        <taxon>Pseudomonadati</taxon>
        <taxon>Lentisphaerota</taxon>
        <taxon>Lentisphaeria</taxon>
        <taxon>Lentisphaerales</taxon>
        <taxon>Lentisphaeraceae</taxon>
        <taxon>Lentisphaera</taxon>
    </lineage>
</organism>
<dbReference type="SUPFAM" id="SSF49785">
    <property type="entry name" value="Galactose-binding domain-like"/>
    <property type="match status" value="1"/>
</dbReference>
<evidence type="ECO:0000256" key="5">
    <source>
        <dbReference type="SAM" id="SignalP"/>
    </source>
</evidence>
<evidence type="ECO:0000256" key="2">
    <source>
        <dbReference type="ARBA" id="ARBA00022723"/>
    </source>
</evidence>
<feature type="domain" description="Cytochrome c" evidence="7">
    <location>
        <begin position="852"/>
        <end position="942"/>
    </location>
</feature>
<dbReference type="InterPro" id="IPR036909">
    <property type="entry name" value="Cyt_c-like_dom_sf"/>
</dbReference>
<dbReference type="Gene3D" id="1.10.760.10">
    <property type="entry name" value="Cytochrome c-like domain"/>
    <property type="match status" value="1"/>
</dbReference>
<keyword evidence="5" id="KW-0732">Signal</keyword>
<keyword evidence="1 4" id="KW-0349">Heme</keyword>